<evidence type="ECO:0000313" key="1">
    <source>
        <dbReference type="EMBL" id="MCR4451373.1"/>
    </source>
</evidence>
<protein>
    <recommendedName>
        <fullName evidence="3">Flagellar protein FliT</fullName>
    </recommendedName>
</protein>
<dbReference type="RefSeq" id="WP_257726332.1">
    <property type="nucleotide sequence ID" value="NZ_JANLFC010000128.1"/>
</dbReference>
<reference evidence="1" key="1">
    <citation type="submission" date="2022-08" db="EMBL/GenBank/DDBJ databases">
        <title>A global survey of hypervirulent Aeromonas hydrophila identified this emerging pathogen in farmed fish in the lower Mekong River basin.</title>
        <authorList>
            <person name="Xu T."/>
            <person name="Rasmussen-Ivey C.R."/>
            <person name="Moen F.S."/>
            <person name="Fernandez Bravo A."/>
            <person name="Lamy B."/>
            <person name="Beaz-Hidalgo R."/>
            <person name="Khan C.D."/>
            <person name="Castro Escarpulli G."/>
            <person name="Yasin I.S.M."/>
            <person name="Figueras M.J."/>
            <person name="Azzam Sayuti M."/>
            <person name="Karim M.M."/>
            <person name="Alam K.M."/>
            <person name="Le T.T.T."/>
            <person name="Thao N.H.P."/>
            <person name="Addo S."/>
            <person name="Duodu S."/>
            <person name="Ali S."/>
            <person name="Mey S."/>
            <person name="Somony T."/>
            <person name="Liles M.R."/>
        </authorList>
    </citation>
    <scope>NUCLEOTIDE SEQUENCE</scope>
    <source>
        <strain evidence="1">0.14</strain>
    </source>
</reference>
<dbReference type="EMBL" id="JANLFC010000128">
    <property type="protein sequence ID" value="MCR4451373.1"/>
    <property type="molecule type" value="Genomic_DNA"/>
</dbReference>
<name>A0AAW5MJJ2_AERVE</name>
<accession>A0AAW5MJJ2</accession>
<organism evidence="1 2">
    <name type="scientific">Aeromonas veronii</name>
    <dbReference type="NCBI Taxonomy" id="654"/>
    <lineage>
        <taxon>Bacteria</taxon>
        <taxon>Pseudomonadati</taxon>
        <taxon>Pseudomonadota</taxon>
        <taxon>Gammaproteobacteria</taxon>
        <taxon>Aeromonadales</taxon>
        <taxon>Aeromonadaceae</taxon>
        <taxon>Aeromonas</taxon>
    </lineage>
</organism>
<evidence type="ECO:0000313" key="2">
    <source>
        <dbReference type="Proteomes" id="UP001204061"/>
    </source>
</evidence>
<sequence>MSTALATLEAALQDNISLMEALLEQEQYDEALQCMDERLDLIDSLVQLAKSDPAQRQPAATLAASIAIEDARQQALAATHHQVIFKQLAQVGKANKAGQAYRVNSKEF</sequence>
<proteinExistence type="predicted"/>
<gene>
    <name evidence="1" type="ORF">NS965_23585</name>
</gene>
<dbReference type="Proteomes" id="UP001204061">
    <property type="component" value="Unassembled WGS sequence"/>
</dbReference>
<evidence type="ECO:0008006" key="3">
    <source>
        <dbReference type="Google" id="ProtNLM"/>
    </source>
</evidence>
<comment type="caution">
    <text evidence="1">The sequence shown here is derived from an EMBL/GenBank/DDBJ whole genome shotgun (WGS) entry which is preliminary data.</text>
</comment>
<dbReference type="AlphaFoldDB" id="A0AAW5MJJ2"/>